<feature type="transmembrane region" description="Helical" evidence="13">
    <location>
        <begin position="136"/>
        <end position="153"/>
    </location>
</feature>
<feature type="transmembrane region" description="Helical" evidence="13">
    <location>
        <begin position="165"/>
        <end position="187"/>
    </location>
</feature>
<dbReference type="GO" id="GO:0005886">
    <property type="term" value="C:plasma membrane"/>
    <property type="evidence" value="ECO:0007669"/>
    <property type="project" value="UniProtKB-SubCell"/>
</dbReference>
<dbReference type="GO" id="GO:0015297">
    <property type="term" value="F:antiporter activity"/>
    <property type="evidence" value="ECO:0007669"/>
    <property type="project" value="UniProtKB-KW"/>
</dbReference>
<keyword evidence="8 13" id="KW-0812">Transmembrane</keyword>
<comment type="function">
    <text evidence="1">Multidrug efflux pump.</text>
</comment>
<feature type="transmembrane region" description="Helical" evidence="13">
    <location>
        <begin position="392"/>
        <end position="413"/>
    </location>
</feature>
<dbReference type="InterPro" id="IPR048279">
    <property type="entry name" value="MdtK-like"/>
</dbReference>
<evidence type="ECO:0000256" key="9">
    <source>
        <dbReference type="ARBA" id="ARBA00022989"/>
    </source>
</evidence>
<dbReference type="InterPro" id="IPR050222">
    <property type="entry name" value="MATE_MdtK"/>
</dbReference>
<name>A0A1M7NLM2_9FIRM</name>
<dbReference type="PANTHER" id="PTHR43298">
    <property type="entry name" value="MULTIDRUG RESISTANCE PROTEIN NORM-RELATED"/>
    <property type="match status" value="1"/>
</dbReference>
<dbReference type="InterPro" id="IPR002528">
    <property type="entry name" value="MATE_fam"/>
</dbReference>
<dbReference type="RefSeq" id="WP_073291877.1">
    <property type="nucleotide sequence ID" value="NZ_FRCP01000032.1"/>
</dbReference>
<keyword evidence="5" id="KW-0813">Transport</keyword>
<evidence type="ECO:0000256" key="8">
    <source>
        <dbReference type="ARBA" id="ARBA00022692"/>
    </source>
</evidence>
<evidence type="ECO:0000256" key="5">
    <source>
        <dbReference type="ARBA" id="ARBA00022448"/>
    </source>
</evidence>
<dbReference type="PANTHER" id="PTHR43298:SF2">
    <property type="entry name" value="FMN_FAD EXPORTER YEEO-RELATED"/>
    <property type="match status" value="1"/>
</dbReference>
<evidence type="ECO:0000256" key="11">
    <source>
        <dbReference type="ARBA" id="ARBA00023136"/>
    </source>
</evidence>
<evidence type="ECO:0000256" key="6">
    <source>
        <dbReference type="ARBA" id="ARBA00022449"/>
    </source>
</evidence>
<dbReference type="EMBL" id="FRCP01000032">
    <property type="protein sequence ID" value="SHN04630.1"/>
    <property type="molecule type" value="Genomic_DNA"/>
</dbReference>
<feature type="transmembrane region" description="Helical" evidence="13">
    <location>
        <begin position="57"/>
        <end position="82"/>
    </location>
</feature>
<evidence type="ECO:0000256" key="12">
    <source>
        <dbReference type="ARBA" id="ARBA00031636"/>
    </source>
</evidence>
<dbReference type="AlphaFoldDB" id="A0A1M7NLM2"/>
<evidence type="ECO:0000256" key="3">
    <source>
        <dbReference type="ARBA" id="ARBA00010199"/>
    </source>
</evidence>
<sequence length="445" mass="48362">MNSKQEQMKNRPIFPLLVSMAIPMMFSMLIQSLYNIIDSIFVARLGNDALTAVSLVFPLQNLVIAIAVGFGIGVSSCISINLGSKNTKRASQAASVGIILSIVHSILFVIFGLLVTKPFLRMFSSNESIVEMGSEYGYIVLCLSFGCLIQVCIEKIFQSLGEMSITMIVLAVGAIINIILDPILIFGKFGFPAMGVTGAAIATVIGQIAGLILYLIVLAYKKLPIQVSLRNVHINKPLIKQLYSVGVPSSIMMSLPSVLVSILNGMLVRFSEVHVSVLGIYYKLQTFIYLPANGIVQGMRPIVGYNYGAKQKDRLHKTLRVSLLFAAAIMFIGTIVSLFIPQQILGMFDADVSMLEIGVPALRIICLGFLISTFGIIYSGAFEALGMGFQSLTISLLRQFVIIIPLSFLLSRFLGATGIWVSFPISEVIAAIVAIILMRKTLKSI</sequence>
<feature type="transmembrane region" description="Helical" evidence="13">
    <location>
        <begin position="419"/>
        <end position="438"/>
    </location>
</feature>
<feature type="transmembrane region" description="Helical" evidence="13">
    <location>
        <begin position="241"/>
        <end position="267"/>
    </location>
</feature>
<dbReference type="GO" id="GO:0042910">
    <property type="term" value="F:xenobiotic transmembrane transporter activity"/>
    <property type="evidence" value="ECO:0007669"/>
    <property type="project" value="InterPro"/>
</dbReference>
<dbReference type="Pfam" id="PF01554">
    <property type="entry name" value="MatE"/>
    <property type="match status" value="2"/>
</dbReference>
<gene>
    <name evidence="14" type="ORF">SAMN02746066_04593</name>
</gene>
<feature type="transmembrane region" description="Helical" evidence="13">
    <location>
        <begin position="319"/>
        <end position="340"/>
    </location>
</feature>
<dbReference type="PIRSF" id="PIRSF006603">
    <property type="entry name" value="DinF"/>
    <property type="match status" value="1"/>
</dbReference>
<evidence type="ECO:0000256" key="10">
    <source>
        <dbReference type="ARBA" id="ARBA00023065"/>
    </source>
</evidence>
<feature type="transmembrane region" description="Helical" evidence="13">
    <location>
        <begin position="360"/>
        <end position="380"/>
    </location>
</feature>
<dbReference type="OrthoDB" id="9811110at2"/>
<feature type="transmembrane region" description="Helical" evidence="13">
    <location>
        <begin position="12"/>
        <end position="37"/>
    </location>
</feature>
<keyword evidence="9 13" id="KW-1133">Transmembrane helix</keyword>
<dbReference type="GO" id="GO:0006811">
    <property type="term" value="P:monoatomic ion transport"/>
    <property type="evidence" value="ECO:0007669"/>
    <property type="project" value="UniProtKB-KW"/>
</dbReference>
<dbReference type="STRING" id="1120996.SAMN02746066_04593"/>
<keyword evidence="11 13" id="KW-0472">Membrane</keyword>
<keyword evidence="15" id="KW-1185">Reference proteome</keyword>
<feature type="transmembrane region" description="Helical" evidence="13">
    <location>
        <begin position="94"/>
        <end position="116"/>
    </location>
</feature>
<evidence type="ECO:0000256" key="2">
    <source>
        <dbReference type="ARBA" id="ARBA00004651"/>
    </source>
</evidence>
<keyword evidence="7" id="KW-1003">Cell membrane</keyword>
<evidence type="ECO:0000256" key="13">
    <source>
        <dbReference type="SAM" id="Phobius"/>
    </source>
</evidence>
<organism evidence="14 15">
    <name type="scientific">Anaerosporobacter mobilis DSM 15930</name>
    <dbReference type="NCBI Taxonomy" id="1120996"/>
    <lineage>
        <taxon>Bacteria</taxon>
        <taxon>Bacillati</taxon>
        <taxon>Bacillota</taxon>
        <taxon>Clostridia</taxon>
        <taxon>Lachnospirales</taxon>
        <taxon>Lachnospiraceae</taxon>
        <taxon>Anaerosporobacter</taxon>
    </lineage>
</organism>
<protein>
    <recommendedName>
        <fullName evidence="4">Probable multidrug resistance protein NorM</fullName>
    </recommendedName>
    <alternativeName>
        <fullName evidence="12">Multidrug-efflux transporter</fullName>
    </alternativeName>
</protein>
<evidence type="ECO:0000256" key="7">
    <source>
        <dbReference type="ARBA" id="ARBA00022475"/>
    </source>
</evidence>
<keyword evidence="10" id="KW-0406">Ion transport</keyword>
<accession>A0A1M7NLM2</accession>
<comment type="subcellular location">
    <subcellularLocation>
        <location evidence="2">Cell membrane</location>
        <topology evidence="2">Multi-pass membrane protein</topology>
    </subcellularLocation>
</comment>
<proteinExistence type="inferred from homology"/>
<reference evidence="14 15" key="1">
    <citation type="submission" date="2016-11" db="EMBL/GenBank/DDBJ databases">
        <authorList>
            <person name="Jaros S."/>
            <person name="Januszkiewicz K."/>
            <person name="Wedrychowicz H."/>
        </authorList>
    </citation>
    <scope>NUCLEOTIDE SEQUENCE [LARGE SCALE GENOMIC DNA]</scope>
    <source>
        <strain evidence="14 15">DSM 15930</strain>
    </source>
</reference>
<evidence type="ECO:0000313" key="15">
    <source>
        <dbReference type="Proteomes" id="UP000184038"/>
    </source>
</evidence>
<feature type="transmembrane region" description="Helical" evidence="13">
    <location>
        <begin position="199"/>
        <end position="220"/>
    </location>
</feature>
<keyword evidence="6" id="KW-0050">Antiport</keyword>
<evidence type="ECO:0000313" key="14">
    <source>
        <dbReference type="EMBL" id="SHN04630.1"/>
    </source>
</evidence>
<comment type="similarity">
    <text evidence="3">Belongs to the multi antimicrobial extrusion (MATE) (TC 2.A.66.1) family.</text>
</comment>
<dbReference type="Proteomes" id="UP000184038">
    <property type="component" value="Unassembled WGS sequence"/>
</dbReference>
<feature type="transmembrane region" description="Helical" evidence="13">
    <location>
        <begin position="287"/>
        <end position="307"/>
    </location>
</feature>
<evidence type="ECO:0000256" key="1">
    <source>
        <dbReference type="ARBA" id="ARBA00003408"/>
    </source>
</evidence>
<evidence type="ECO:0000256" key="4">
    <source>
        <dbReference type="ARBA" id="ARBA00020268"/>
    </source>
</evidence>
<dbReference type="NCBIfam" id="TIGR00797">
    <property type="entry name" value="matE"/>
    <property type="match status" value="1"/>
</dbReference>